<gene>
    <name evidence="2" type="ORF">DSM106972_052850</name>
</gene>
<evidence type="ECO:0000313" key="3">
    <source>
        <dbReference type="Proteomes" id="UP000271624"/>
    </source>
</evidence>
<evidence type="ECO:0000313" key="2">
    <source>
        <dbReference type="EMBL" id="RUT03646.1"/>
    </source>
</evidence>
<dbReference type="OrthoDB" id="532796at2"/>
<protein>
    <submittedName>
        <fullName evidence="2">Uncharacterized protein</fullName>
    </submittedName>
</protein>
<dbReference type="RefSeq" id="WP_127083573.1">
    <property type="nucleotide sequence ID" value="NZ_RSCL01000013.1"/>
</dbReference>
<name>A0A433VC14_9CYAN</name>
<keyword evidence="3" id="KW-1185">Reference proteome</keyword>
<dbReference type="InterPro" id="IPR007712">
    <property type="entry name" value="RelE/ParE_toxin"/>
</dbReference>
<comment type="caution">
    <text evidence="2">The sequence shown here is derived from an EMBL/GenBank/DDBJ whole genome shotgun (WGS) entry which is preliminary data.</text>
</comment>
<reference evidence="2" key="2">
    <citation type="journal article" date="2019" name="Genome Biol. Evol.">
        <title>Day and night: Metabolic profiles and evolutionary relationships of six axenic non-marine cyanobacteria.</title>
        <authorList>
            <person name="Will S.E."/>
            <person name="Henke P."/>
            <person name="Boedeker C."/>
            <person name="Huang S."/>
            <person name="Brinkmann H."/>
            <person name="Rohde M."/>
            <person name="Jarek M."/>
            <person name="Friedl T."/>
            <person name="Seufert S."/>
            <person name="Schumacher M."/>
            <person name="Overmann J."/>
            <person name="Neumann-Schaal M."/>
            <person name="Petersen J."/>
        </authorList>
    </citation>
    <scope>NUCLEOTIDE SEQUENCE [LARGE SCALE GENOMIC DNA]</scope>
    <source>
        <strain evidence="2">PCC 7102</strain>
    </source>
</reference>
<keyword evidence="1" id="KW-1277">Toxin-antitoxin system</keyword>
<dbReference type="SUPFAM" id="SSF143011">
    <property type="entry name" value="RelE-like"/>
    <property type="match status" value="1"/>
</dbReference>
<reference evidence="2" key="1">
    <citation type="submission" date="2018-12" db="EMBL/GenBank/DDBJ databases">
        <authorList>
            <person name="Will S."/>
            <person name="Neumann-Schaal M."/>
            <person name="Henke P."/>
        </authorList>
    </citation>
    <scope>NUCLEOTIDE SEQUENCE</scope>
    <source>
        <strain evidence="2">PCC 7102</strain>
    </source>
</reference>
<proteinExistence type="predicted"/>
<dbReference type="EMBL" id="RSCL01000013">
    <property type="protein sequence ID" value="RUT03646.1"/>
    <property type="molecule type" value="Genomic_DNA"/>
</dbReference>
<sequence>MFELDFTESAIGDLRYLKKTEQNLILDSLEEQLTQEPLNVTKNRKPLRSNDISAWELRVDKYRVFYDVNVEDNLVIIKAVGCQEHNQLFIRGKESKL</sequence>
<organism evidence="2 3">
    <name type="scientific">Dulcicalothrix desertica PCC 7102</name>
    <dbReference type="NCBI Taxonomy" id="232991"/>
    <lineage>
        <taxon>Bacteria</taxon>
        <taxon>Bacillati</taxon>
        <taxon>Cyanobacteriota</taxon>
        <taxon>Cyanophyceae</taxon>
        <taxon>Nostocales</taxon>
        <taxon>Calotrichaceae</taxon>
        <taxon>Dulcicalothrix</taxon>
    </lineage>
</organism>
<dbReference type="AlphaFoldDB" id="A0A433VC14"/>
<dbReference type="Proteomes" id="UP000271624">
    <property type="component" value="Unassembled WGS sequence"/>
</dbReference>
<accession>A0A433VC14</accession>
<dbReference type="Gene3D" id="3.30.2310.20">
    <property type="entry name" value="RelE-like"/>
    <property type="match status" value="1"/>
</dbReference>
<dbReference type="Pfam" id="PF05016">
    <property type="entry name" value="ParE_toxin"/>
    <property type="match status" value="1"/>
</dbReference>
<dbReference type="InterPro" id="IPR035093">
    <property type="entry name" value="RelE/ParE_toxin_dom_sf"/>
</dbReference>
<evidence type="ECO:0000256" key="1">
    <source>
        <dbReference type="ARBA" id="ARBA00022649"/>
    </source>
</evidence>